<protein>
    <submittedName>
        <fullName evidence="2">Uncharacterized protein</fullName>
    </submittedName>
</protein>
<dbReference type="KEGG" id="chm:B842_00955"/>
<name>A0A0B5D4W6_9CORY</name>
<dbReference type="EMBL" id="CP005286">
    <property type="protein sequence ID" value="AJE32047.1"/>
    <property type="molecule type" value="Genomic_DNA"/>
</dbReference>
<dbReference type="STRING" id="1223515.B842_00955"/>
<feature type="chain" id="PRO_5038872021" evidence="1">
    <location>
        <begin position="22"/>
        <end position="210"/>
    </location>
</feature>
<evidence type="ECO:0000313" key="3">
    <source>
        <dbReference type="Proteomes" id="UP000031524"/>
    </source>
</evidence>
<proteinExistence type="predicted"/>
<dbReference type="InterPro" id="IPR036388">
    <property type="entry name" value="WH-like_DNA-bd_sf"/>
</dbReference>
<feature type="signal peptide" evidence="1">
    <location>
        <begin position="1"/>
        <end position="21"/>
    </location>
</feature>
<dbReference type="OrthoDB" id="2004788at2"/>
<gene>
    <name evidence="2" type="ORF">B842_00955</name>
</gene>
<dbReference type="PROSITE" id="PS51257">
    <property type="entry name" value="PROKAR_LIPOPROTEIN"/>
    <property type="match status" value="1"/>
</dbReference>
<evidence type="ECO:0000256" key="1">
    <source>
        <dbReference type="SAM" id="SignalP"/>
    </source>
</evidence>
<dbReference type="HOGENOM" id="CLU_1330084_0_0_11"/>
<dbReference type="AlphaFoldDB" id="A0A0B5D4W6"/>
<dbReference type="Gene3D" id="1.10.10.10">
    <property type="entry name" value="Winged helix-like DNA-binding domain superfamily/Winged helix DNA-binding domain"/>
    <property type="match status" value="2"/>
</dbReference>
<keyword evidence="3" id="KW-1185">Reference proteome</keyword>
<evidence type="ECO:0000313" key="2">
    <source>
        <dbReference type="EMBL" id="AJE32047.1"/>
    </source>
</evidence>
<organism evidence="2 3">
    <name type="scientific">Corynebacterium humireducens NBRC 106098 = DSM 45392</name>
    <dbReference type="NCBI Taxonomy" id="1223515"/>
    <lineage>
        <taxon>Bacteria</taxon>
        <taxon>Bacillati</taxon>
        <taxon>Actinomycetota</taxon>
        <taxon>Actinomycetes</taxon>
        <taxon>Mycobacteriales</taxon>
        <taxon>Corynebacteriaceae</taxon>
        <taxon>Corynebacterium</taxon>
    </lineage>
</organism>
<keyword evidence="1" id="KW-0732">Signal</keyword>
<dbReference type="Proteomes" id="UP000031524">
    <property type="component" value="Chromosome"/>
</dbReference>
<dbReference type="RefSeq" id="WP_052437652.1">
    <property type="nucleotide sequence ID" value="NZ_BCSU01000008.1"/>
</dbReference>
<accession>A0A0B5D4W6</accession>
<sequence>MKRALTLLPVTILLLGACTQTGPTPPPAPTETETVTVSVTPDIPWVPERPTPEPTTPGEIITQSRDFARARARELNTQEIHSVTSLEFALVSEGISREDARWAADSLDVDWNQNAVRAVRELDRVTTNSRVGMLRDLKARGFTQDEAHYGIDNSWINYHDNALQTAYQLHQSTEEGMLYEEIRHGLIEWYGFLPEEADWAIDNMYPHAVG</sequence>
<reference evidence="2 3" key="1">
    <citation type="submission" date="2013-04" db="EMBL/GenBank/DDBJ databases">
        <title>Complete genome sequence of Corynebacterium humireducens DSM 45392(T), isolated from a wastewater-fed microbial fuel cell.</title>
        <authorList>
            <person name="Ruckert C."/>
            <person name="Albersmeier A."/>
            <person name="Kalinowski J."/>
        </authorList>
    </citation>
    <scope>NUCLEOTIDE SEQUENCE [LARGE SCALE GENOMIC DNA]</scope>
    <source>
        <strain evidence="3">MFC-5</strain>
    </source>
</reference>